<gene>
    <name evidence="1" type="primary">Magi2</name>
    <name evidence="1" type="ORF">L345_18559</name>
</gene>
<keyword evidence="1" id="KW-0418">Kinase</keyword>
<dbReference type="Proteomes" id="UP000018936">
    <property type="component" value="Unassembled WGS sequence"/>
</dbReference>
<dbReference type="EMBL" id="AZIM01140238">
    <property type="protein sequence ID" value="ETE55733.1"/>
    <property type="molecule type" value="Genomic_DNA"/>
</dbReference>
<feature type="non-terminal residue" evidence="1">
    <location>
        <position position="1"/>
    </location>
</feature>
<keyword evidence="2" id="KW-1185">Reference proteome</keyword>
<comment type="caution">
    <text evidence="1">The sequence shown here is derived from an EMBL/GenBank/DDBJ whole genome shotgun (WGS) entry which is preliminary data.</text>
</comment>
<organism evidence="1 2">
    <name type="scientific">Ophiophagus hannah</name>
    <name type="common">King cobra</name>
    <name type="synonym">Naja hannah</name>
    <dbReference type="NCBI Taxonomy" id="8665"/>
    <lineage>
        <taxon>Eukaryota</taxon>
        <taxon>Metazoa</taxon>
        <taxon>Chordata</taxon>
        <taxon>Craniata</taxon>
        <taxon>Vertebrata</taxon>
        <taxon>Euteleostomi</taxon>
        <taxon>Lepidosauria</taxon>
        <taxon>Squamata</taxon>
        <taxon>Bifurcata</taxon>
        <taxon>Unidentata</taxon>
        <taxon>Episquamata</taxon>
        <taxon>Toxicofera</taxon>
        <taxon>Serpentes</taxon>
        <taxon>Colubroidea</taxon>
        <taxon>Elapidae</taxon>
        <taxon>Elapinae</taxon>
        <taxon>Ophiophagus</taxon>
    </lineage>
</organism>
<dbReference type="OrthoDB" id="66881at2759"/>
<evidence type="ECO:0000313" key="2">
    <source>
        <dbReference type="Proteomes" id="UP000018936"/>
    </source>
</evidence>
<dbReference type="GO" id="GO:0016301">
    <property type="term" value="F:kinase activity"/>
    <property type="evidence" value="ECO:0007669"/>
    <property type="project" value="UniProtKB-KW"/>
</dbReference>
<keyword evidence="1" id="KW-0808">Transferase</keyword>
<reference evidence="1 2" key="1">
    <citation type="journal article" date="2013" name="Proc. Natl. Acad. Sci. U.S.A.">
        <title>The king cobra genome reveals dynamic gene evolution and adaptation in the snake venom system.</title>
        <authorList>
            <person name="Vonk F.J."/>
            <person name="Casewell N.R."/>
            <person name="Henkel C.V."/>
            <person name="Heimberg A.M."/>
            <person name="Jansen H.J."/>
            <person name="McCleary R.J."/>
            <person name="Kerkkamp H.M."/>
            <person name="Vos R.A."/>
            <person name="Guerreiro I."/>
            <person name="Calvete J.J."/>
            <person name="Wuster W."/>
            <person name="Woods A.E."/>
            <person name="Logan J.M."/>
            <person name="Harrison R.A."/>
            <person name="Castoe T.A."/>
            <person name="de Koning A.P."/>
            <person name="Pollock D.D."/>
            <person name="Yandell M."/>
            <person name="Calderon D."/>
            <person name="Renjifo C."/>
            <person name="Currier R.B."/>
            <person name="Salgado D."/>
            <person name="Pla D."/>
            <person name="Sanz L."/>
            <person name="Hyder A.S."/>
            <person name="Ribeiro J.M."/>
            <person name="Arntzen J.W."/>
            <person name="van den Thillart G.E."/>
            <person name="Boetzer M."/>
            <person name="Pirovano W."/>
            <person name="Dirks R.P."/>
            <person name="Spaink H.P."/>
            <person name="Duboule D."/>
            <person name="McGlinn E."/>
            <person name="Kini R.M."/>
            <person name="Richardson M.K."/>
        </authorList>
    </citation>
    <scope>NUCLEOTIDE SEQUENCE</scope>
    <source>
        <tissue evidence="1">Blood</tissue>
    </source>
</reference>
<protein>
    <submittedName>
        <fullName evidence="1">Membrane-associated guanylate kinase, WW and PDZ domain-containing protein 2</fullName>
    </submittedName>
</protein>
<sequence length="58" mass="6500">MSKGGLKKKSHWTHRVRECAVVRNAEGQLGFELKGGAENGQWPTRAAGSWCPRSCCWR</sequence>
<accession>V8N250</accession>
<dbReference type="AlphaFoldDB" id="V8N250"/>
<name>V8N250_OPHHA</name>
<proteinExistence type="predicted"/>
<evidence type="ECO:0000313" key="1">
    <source>
        <dbReference type="EMBL" id="ETE55733.1"/>
    </source>
</evidence>